<proteinExistence type="inferred from homology"/>
<dbReference type="AlphaFoldDB" id="A0A2R4W194"/>
<dbReference type="SUPFAM" id="SSF55021">
    <property type="entry name" value="ACT-like"/>
    <property type="match status" value="1"/>
</dbReference>
<evidence type="ECO:0000256" key="5">
    <source>
        <dbReference type="ARBA" id="ARBA00022723"/>
    </source>
</evidence>
<dbReference type="EC" id="4.3.1.17" evidence="10"/>
<dbReference type="InterPro" id="IPR051318">
    <property type="entry name" value="Fe-S_L-Ser"/>
</dbReference>
<dbReference type="InterPro" id="IPR029009">
    <property type="entry name" value="ASB_dom_sf"/>
</dbReference>
<dbReference type="RefSeq" id="WP_108309379.1">
    <property type="nucleotide sequence ID" value="NZ_CP020921.1"/>
</dbReference>
<evidence type="ECO:0000256" key="7">
    <source>
        <dbReference type="ARBA" id="ARBA00023014"/>
    </source>
</evidence>
<comment type="cofactor">
    <cofactor evidence="1 10">
        <name>[4Fe-4S] cluster</name>
        <dbReference type="ChEBI" id="CHEBI:49883"/>
    </cofactor>
</comment>
<sequence length="220" mass="23935">MESVFDIIGPIMIGPSSSHTAGALKLASMARSILGETPNKVVTRLYGSFAKTYKGHGSDRAIAAGFLGFNTEDERIPNAIDIAAEMGVKIEFIPLNIPVDHPNTLEFEMIGKSGLKIVVQGISVGGGNIIVKKIDNYEVNLTGNYETLITCHKDHPGIIAKITQIISSKNINIAYMYVSRLEKGKDAMMTIETDDYITSDIYSTLLSSPDLNFVKVIHKT</sequence>
<dbReference type="Pfam" id="PF03315">
    <property type="entry name" value="SDH_beta"/>
    <property type="match status" value="1"/>
</dbReference>
<name>A0A2R4W194_THEAF</name>
<evidence type="ECO:0000256" key="4">
    <source>
        <dbReference type="ARBA" id="ARBA00022485"/>
    </source>
</evidence>
<gene>
    <name evidence="12" type="ORF">TDSAC_1245</name>
</gene>
<dbReference type="GO" id="GO:0003941">
    <property type="term" value="F:L-serine ammonia-lyase activity"/>
    <property type="evidence" value="ECO:0007669"/>
    <property type="project" value="UniProtKB-UniRule"/>
</dbReference>
<evidence type="ECO:0000256" key="9">
    <source>
        <dbReference type="ARBA" id="ARBA00049406"/>
    </source>
</evidence>
<dbReference type="EMBL" id="CP020921">
    <property type="protein sequence ID" value="AWB10587.1"/>
    <property type="molecule type" value="Genomic_DNA"/>
</dbReference>
<evidence type="ECO:0000313" key="12">
    <source>
        <dbReference type="EMBL" id="AWB10587.1"/>
    </source>
</evidence>
<organism evidence="12 13">
    <name type="scientific">Thermodesulfobium acidiphilum</name>
    <dbReference type="NCBI Taxonomy" id="1794699"/>
    <lineage>
        <taxon>Bacteria</taxon>
        <taxon>Pseudomonadati</taxon>
        <taxon>Thermodesulfobiota</taxon>
        <taxon>Thermodesulfobiia</taxon>
        <taxon>Thermodesulfobiales</taxon>
        <taxon>Thermodesulfobiaceae</taxon>
        <taxon>Thermodesulfobium</taxon>
    </lineage>
</organism>
<comment type="similarity">
    <text evidence="2 10">Belongs to the iron-sulfur dependent L-serine dehydratase family.</text>
</comment>
<dbReference type="Pfam" id="PF01842">
    <property type="entry name" value="ACT"/>
    <property type="match status" value="1"/>
</dbReference>
<dbReference type="OrthoDB" id="9813137at2"/>
<dbReference type="InterPro" id="IPR002912">
    <property type="entry name" value="ACT_dom"/>
</dbReference>
<evidence type="ECO:0000259" key="11">
    <source>
        <dbReference type="PROSITE" id="PS51671"/>
    </source>
</evidence>
<evidence type="ECO:0000256" key="2">
    <source>
        <dbReference type="ARBA" id="ARBA00008636"/>
    </source>
</evidence>
<keyword evidence="8 10" id="KW-0456">Lyase</keyword>
<dbReference type="KEGG" id="taci:TDSAC_1245"/>
<keyword evidence="5 10" id="KW-0479">Metal-binding</keyword>
<dbReference type="Gene3D" id="3.30.1330.90">
    <property type="entry name" value="D-3-phosphoglycerate dehydrogenase, domain 3"/>
    <property type="match status" value="1"/>
</dbReference>
<dbReference type="Proteomes" id="UP000244792">
    <property type="component" value="Chromosome"/>
</dbReference>
<evidence type="ECO:0000256" key="6">
    <source>
        <dbReference type="ARBA" id="ARBA00023004"/>
    </source>
</evidence>
<evidence type="ECO:0000256" key="1">
    <source>
        <dbReference type="ARBA" id="ARBA00001966"/>
    </source>
</evidence>
<dbReference type="PIRSF" id="PIRSF036692">
    <property type="entry name" value="SDH_B"/>
    <property type="match status" value="1"/>
</dbReference>
<dbReference type="PROSITE" id="PS51671">
    <property type="entry name" value="ACT"/>
    <property type="match status" value="1"/>
</dbReference>
<keyword evidence="6 10" id="KW-0408">Iron</keyword>
<dbReference type="SUPFAM" id="SSF143548">
    <property type="entry name" value="Serine metabolism enzymes domain"/>
    <property type="match status" value="1"/>
</dbReference>
<dbReference type="UniPathway" id="UPA00138"/>
<dbReference type="PANTHER" id="PTHR30182">
    <property type="entry name" value="L-SERINE DEHYDRATASE"/>
    <property type="match status" value="1"/>
</dbReference>
<keyword evidence="7 10" id="KW-0411">Iron-sulfur</keyword>
<comment type="catalytic activity">
    <reaction evidence="9 10">
        <text>L-serine = pyruvate + NH4(+)</text>
        <dbReference type="Rhea" id="RHEA:19169"/>
        <dbReference type="ChEBI" id="CHEBI:15361"/>
        <dbReference type="ChEBI" id="CHEBI:28938"/>
        <dbReference type="ChEBI" id="CHEBI:33384"/>
        <dbReference type="EC" id="4.3.1.17"/>
    </reaction>
</comment>
<protein>
    <recommendedName>
        <fullName evidence="10">L-serine dehydratase</fullName>
        <ecNumber evidence="10">4.3.1.17</ecNumber>
    </recommendedName>
</protein>
<dbReference type="PANTHER" id="PTHR30182:SF12">
    <property type="entry name" value="L-SERINE DEHYDRATASE, BETA CHAIN-RELATED"/>
    <property type="match status" value="1"/>
</dbReference>
<dbReference type="GO" id="GO:0051539">
    <property type="term" value="F:4 iron, 4 sulfur cluster binding"/>
    <property type="evidence" value="ECO:0007669"/>
    <property type="project" value="UniProtKB-UniRule"/>
</dbReference>
<dbReference type="NCBIfam" id="TIGR00719">
    <property type="entry name" value="sda_beta"/>
    <property type="match status" value="1"/>
</dbReference>
<keyword evidence="3 10" id="KW-0312">Gluconeogenesis</keyword>
<accession>A0A2R4W194</accession>
<keyword evidence="13" id="KW-1185">Reference proteome</keyword>
<feature type="domain" description="ACT" evidence="11">
    <location>
        <begin position="147"/>
        <end position="220"/>
    </location>
</feature>
<evidence type="ECO:0000256" key="8">
    <source>
        <dbReference type="ARBA" id="ARBA00023239"/>
    </source>
</evidence>
<evidence type="ECO:0000256" key="10">
    <source>
        <dbReference type="RuleBase" id="RU366059"/>
    </source>
</evidence>
<keyword evidence="4 10" id="KW-0004">4Fe-4S</keyword>
<dbReference type="Gene3D" id="3.30.70.260">
    <property type="match status" value="1"/>
</dbReference>
<dbReference type="CDD" id="cd04903">
    <property type="entry name" value="ACT_LSD"/>
    <property type="match status" value="1"/>
</dbReference>
<dbReference type="GO" id="GO:0006094">
    <property type="term" value="P:gluconeogenesis"/>
    <property type="evidence" value="ECO:0007669"/>
    <property type="project" value="UniProtKB-UniPathway"/>
</dbReference>
<dbReference type="GO" id="GO:0046872">
    <property type="term" value="F:metal ion binding"/>
    <property type="evidence" value="ECO:0007669"/>
    <property type="project" value="UniProtKB-KW"/>
</dbReference>
<dbReference type="InterPro" id="IPR004643">
    <property type="entry name" value="Fe-S_L-Ser_bsu"/>
</dbReference>
<evidence type="ECO:0000256" key="3">
    <source>
        <dbReference type="ARBA" id="ARBA00022432"/>
    </source>
</evidence>
<evidence type="ECO:0000313" key="13">
    <source>
        <dbReference type="Proteomes" id="UP000244792"/>
    </source>
</evidence>
<reference evidence="12 13" key="1">
    <citation type="submission" date="2017-04" db="EMBL/GenBank/DDBJ databases">
        <title>Genomic insights into metabolism of Thermodesulfobium acidiphilum.</title>
        <authorList>
            <person name="Toshchakov S.V."/>
            <person name="Frolov E.N."/>
            <person name="Kublanov I.V."/>
            <person name="Samarov N.I."/>
            <person name="Novikov A."/>
            <person name="Lebedinsky A.V."/>
            <person name="Bonch-Osmolovskaya E.A."/>
            <person name="Chernyh N.A."/>
        </authorList>
    </citation>
    <scope>NUCLEOTIDE SEQUENCE [LARGE SCALE GENOMIC DNA]</scope>
    <source>
        <strain evidence="12 13">3127-1</strain>
    </source>
</reference>
<dbReference type="InterPro" id="IPR045865">
    <property type="entry name" value="ACT-like_dom_sf"/>
</dbReference>
<dbReference type="InterPro" id="IPR005131">
    <property type="entry name" value="Ser_deHydtase_bsu"/>
</dbReference>